<dbReference type="Gramene" id="CDP11557">
    <property type="protein sequence ID" value="CDP11557"/>
    <property type="gene ID" value="GSCOC_T00033873001"/>
</dbReference>
<sequence>MQGIEVEGWSAFEHRAESEKISVYLVLLQHQILLLLLLLLQTLLLLLLLQNSLPPLVPMILSSFLALAEEYVY</sequence>
<name>A0A068UTC0_COFCA</name>
<keyword evidence="3" id="KW-1185">Reference proteome</keyword>
<dbReference type="Proteomes" id="UP000295252">
    <property type="component" value="Chromosome IX"/>
</dbReference>
<reference evidence="3" key="1">
    <citation type="journal article" date="2014" name="Science">
        <title>The coffee genome provides insight into the convergent evolution of caffeine biosynthesis.</title>
        <authorList>
            <person name="Denoeud F."/>
            <person name="Carretero-Paulet L."/>
            <person name="Dereeper A."/>
            <person name="Droc G."/>
            <person name="Guyot R."/>
            <person name="Pietrella M."/>
            <person name="Zheng C."/>
            <person name="Alberti A."/>
            <person name="Anthony F."/>
            <person name="Aprea G."/>
            <person name="Aury J.M."/>
            <person name="Bento P."/>
            <person name="Bernard M."/>
            <person name="Bocs S."/>
            <person name="Campa C."/>
            <person name="Cenci A."/>
            <person name="Combes M.C."/>
            <person name="Crouzillat D."/>
            <person name="Da Silva C."/>
            <person name="Daddiego L."/>
            <person name="De Bellis F."/>
            <person name="Dussert S."/>
            <person name="Garsmeur O."/>
            <person name="Gayraud T."/>
            <person name="Guignon V."/>
            <person name="Jahn K."/>
            <person name="Jamilloux V."/>
            <person name="Joet T."/>
            <person name="Labadie K."/>
            <person name="Lan T."/>
            <person name="Leclercq J."/>
            <person name="Lepelley M."/>
            <person name="Leroy T."/>
            <person name="Li L.T."/>
            <person name="Librado P."/>
            <person name="Lopez L."/>
            <person name="Munoz A."/>
            <person name="Noel B."/>
            <person name="Pallavicini A."/>
            <person name="Perrotta G."/>
            <person name="Poncet V."/>
            <person name="Pot D."/>
            <person name="Priyono X."/>
            <person name="Rigoreau M."/>
            <person name="Rouard M."/>
            <person name="Rozas J."/>
            <person name="Tranchant-Dubreuil C."/>
            <person name="VanBuren R."/>
            <person name="Zhang Q."/>
            <person name="Andrade A.C."/>
            <person name="Argout X."/>
            <person name="Bertrand B."/>
            <person name="de Kochko A."/>
            <person name="Graziosi G."/>
            <person name="Henry R.J."/>
            <person name="Jayarama X."/>
            <person name="Ming R."/>
            <person name="Nagai C."/>
            <person name="Rounsley S."/>
            <person name="Sankoff D."/>
            <person name="Giuliano G."/>
            <person name="Albert V.A."/>
            <person name="Wincker P."/>
            <person name="Lashermes P."/>
        </authorList>
    </citation>
    <scope>NUCLEOTIDE SEQUENCE [LARGE SCALE GENOMIC DNA]</scope>
    <source>
        <strain evidence="3">cv. DH200-94</strain>
    </source>
</reference>
<dbReference type="EMBL" id="HG739140">
    <property type="protein sequence ID" value="CDP11557.1"/>
    <property type="molecule type" value="Genomic_DNA"/>
</dbReference>
<accession>A0A068UTC0</accession>
<organism evidence="2 3">
    <name type="scientific">Coffea canephora</name>
    <name type="common">Robusta coffee</name>
    <dbReference type="NCBI Taxonomy" id="49390"/>
    <lineage>
        <taxon>Eukaryota</taxon>
        <taxon>Viridiplantae</taxon>
        <taxon>Streptophyta</taxon>
        <taxon>Embryophyta</taxon>
        <taxon>Tracheophyta</taxon>
        <taxon>Spermatophyta</taxon>
        <taxon>Magnoliopsida</taxon>
        <taxon>eudicotyledons</taxon>
        <taxon>Gunneridae</taxon>
        <taxon>Pentapetalae</taxon>
        <taxon>asterids</taxon>
        <taxon>lamiids</taxon>
        <taxon>Gentianales</taxon>
        <taxon>Rubiaceae</taxon>
        <taxon>Ixoroideae</taxon>
        <taxon>Gardenieae complex</taxon>
        <taxon>Bertiereae - Coffeeae clade</taxon>
        <taxon>Coffeeae</taxon>
        <taxon>Coffea</taxon>
    </lineage>
</organism>
<evidence type="ECO:0000313" key="3">
    <source>
        <dbReference type="Proteomes" id="UP000295252"/>
    </source>
</evidence>
<keyword evidence="1" id="KW-1133">Transmembrane helix</keyword>
<protein>
    <submittedName>
        <fullName evidence="2">Uncharacterized protein</fullName>
    </submittedName>
</protein>
<gene>
    <name evidence="2" type="ORF">GSCOC_T00033873001</name>
</gene>
<keyword evidence="1" id="KW-0812">Transmembrane</keyword>
<feature type="transmembrane region" description="Helical" evidence="1">
    <location>
        <begin position="21"/>
        <end position="49"/>
    </location>
</feature>
<evidence type="ECO:0000256" key="1">
    <source>
        <dbReference type="SAM" id="Phobius"/>
    </source>
</evidence>
<keyword evidence="1" id="KW-0472">Membrane</keyword>
<proteinExistence type="predicted"/>
<evidence type="ECO:0000313" key="2">
    <source>
        <dbReference type="EMBL" id="CDP11557.1"/>
    </source>
</evidence>
<dbReference type="InParanoid" id="A0A068UTC0"/>
<dbReference type="AlphaFoldDB" id="A0A068UTC0"/>